<sequence length="480" mass="55234">MNKIKEVFAEMVVLKNPERTKFFADLSLPSYMRDWLVMKFSDESGNIDYDGVTRYIKKYIPSREDYEQFKFQMVNGDSVRFLARVRVAVDVKTGKTLFELPDFGGVKTGAGGEVANDIVSRWQDTLLRESENWGIIDLVWEQDFSKRPPRGFIKLIGYQPFCPYSIDLDYYRDARQKFTTAEWLDVLIAAVDYNPEGYDTEEQKMYFLQRLLPFVERRVNLIELAPMGTGKSYVYEKISKRGWLVSSGTISRASLLYDNNKRTGGLITRFDYVAFDEIQSLRFEQPDQIQAALKSYMEFGEVKGFDTQIIADAGIIVLGNIDASKFNADINMVNEINPIFREAAILDRFHGFIPGWKIPRFHTGIIADGWALNTEYFAEVLHVLRDDMRYTALVDSCLAVPPKSDKRDLTAITRLCTGFVKLLFPQAETKSDIDPDEFIKYCLEPAKAMRTIIKKQLCVLAPKEFDIPGKRDVPDIQYKN</sequence>
<dbReference type="Pfam" id="PF20442">
    <property type="entry name" value="BrxL_N"/>
    <property type="match status" value="1"/>
</dbReference>
<dbReference type="GO" id="GO:0006508">
    <property type="term" value="P:proteolysis"/>
    <property type="evidence" value="ECO:0007669"/>
    <property type="project" value="UniProtKB-KW"/>
</dbReference>
<dbReference type="Pfam" id="PF13337">
    <property type="entry name" value="BrxL_ATPase"/>
    <property type="match status" value="1"/>
</dbReference>
<name>A0A1M6AZ51_9FIRM</name>
<protein>
    <submittedName>
        <fullName evidence="2">ATP-dependent Lon protease</fullName>
    </submittedName>
</protein>
<dbReference type="InterPro" id="IPR046838">
    <property type="entry name" value="BrxL_N"/>
</dbReference>
<organism evidence="2 3">
    <name type="scientific">Parasporobacterium paucivorans DSM 15970</name>
    <dbReference type="NCBI Taxonomy" id="1122934"/>
    <lineage>
        <taxon>Bacteria</taxon>
        <taxon>Bacillati</taxon>
        <taxon>Bacillota</taxon>
        <taxon>Clostridia</taxon>
        <taxon>Lachnospirales</taxon>
        <taxon>Lachnospiraceae</taxon>
        <taxon>Parasporobacterium</taxon>
    </lineage>
</organism>
<dbReference type="STRING" id="1122934.SAMN02745691_00219"/>
<dbReference type="RefSeq" id="WP_073992524.1">
    <property type="nucleotide sequence ID" value="NZ_FQYT01000003.1"/>
</dbReference>
<gene>
    <name evidence="2" type="ORF">SAMN02745691_00219</name>
</gene>
<dbReference type="EMBL" id="FQYT01000003">
    <property type="protein sequence ID" value="SHI41784.1"/>
    <property type="molecule type" value="Genomic_DNA"/>
</dbReference>
<dbReference type="InterPro" id="IPR014061">
    <property type="entry name" value="BrxL-like"/>
</dbReference>
<dbReference type="Proteomes" id="UP000184342">
    <property type="component" value="Unassembled WGS sequence"/>
</dbReference>
<dbReference type="NCBIfam" id="TIGR02688">
    <property type="entry name" value="BREX system Lon protease-like protein BrxL"/>
    <property type="match status" value="1"/>
</dbReference>
<dbReference type="AlphaFoldDB" id="A0A1M6AZ51"/>
<keyword evidence="3" id="KW-1185">Reference proteome</keyword>
<keyword evidence="2" id="KW-0378">Hydrolase</keyword>
<accession>A0A1M6AZ51</accession>
<dbReference type="GO" id="GO:0008233">
    <property type="term" value="F:peptidase activity"/>
    <property type="evidence" value="ECO:0007669"/>
    <property type="project" value="UniProtKB-KW"/>
</dbReference>
<proteinExistence type="predicted"/>
<evidence type="ECO:0000313" key="3">
    <source>
        <dbReference type="Proteomes" id="UP000184342"/>
    </source>
</evidence>
<evidence type="ECO:0000259" key="1">
    <source>
        <dbReference type="Pfam" id="PF20442"/>
    </source>
</evidence>
<feature type="domain" description="BREX system Lon protease-like BrxL N-terminal" evidence="1">
    <location>
        <begin position="6"/>
        <end position="140"/>
    </location>
</feature>
<keyword evidence="2" id="KW-0645">Protease</keyword>
<dbReference type="OrthoDB" id="5297084at2"/>
<evidence type="ECO:0000313" key="2">
    <source>
        <dbReference type="EMBL" id="SHI41784.1"/>
    </source>
</evidence>
<reference evidence="2 3" key="1">
    <citation type="submission" date="2016-11" db="EMBL/GenBank/DDBJ databases">
        <authorList>
            <person name="Jaros S."/>
            <person name="Januszkiewicz K."/>
            <person name="Wedrychowicz H."/>
        </authorList>
    </citation>
    <scope>NUCLEOTIDE SEQUENCE [LARGE SCALE GENOMIC DNA]</scope>
    <source>
        <strain evidence="2 3">DSM 15970</strain>
    </source>
</reference>